<keyword evidence="8" id="KW-1185">Reference proteome</keyword>
<dbReference type="PATRIC" id="fig|68170.10.peg.6121"/>
<dbReference type="AlphaFoldDB" id="A0A0F0GWQ0"/>
<dbReference type="EMBL" id="JYJG01000194">
    <property type="protein sequence ID" value="KJK45868.1"/>
    <property type="molecule type" value="Genomic_DNA"/>
</dbReference>
<dbReference type="RefSeq" id="WP_045313992.1">
    <property type="nucleotide sequence ID" value="NZ_JYJG01000194.1"/>
</dbReference>
<dbReference type="OrthoDB" id="9816296at2"/>
<protein>
    <recommendedName>
        <fullName evidence="6">HTH tetR-type domain-containing protein</fullName>
    </recommendedName>
</protein>
<keyword evidence="1" id="KW-0678">Repressor</keyword>
<dbReference type="InterPro" id="IPR001647">
    <property type="entry name" value="HTH_TetR"/>
</dbReference>
<evidence type="ECO:0000256" key="3">
    <source>
        <dbReference type="ARBA" id="ARBA00023125"/>
    </source>
</evidence>
<evidence type="ECO:0000256" key="5">
    <source>
        <dbReference type="PROSITE-ProRule" id="PRU00335"/>
    </source>
</evidence>
<evidence type="ECO:0000259" key="6">
    <source>
        <dbReference type="PROSITE" id="PS50977"/>
    </source>
</evidence>
<keyword evidence="3 5" id="KW-0238">DNA-binding</keyword>
<dbReference type="Pfam" id="PF00440">
    <property type="entry name" value="TetR_N"/>
    <property type="match status" value="1"/>
</dbReference>
<dbReference type="InterPro" id="IPR050109">
    <property type="entry name" value="HTH-type_TetR-like_transc_reg"/>
</dbReference>
<keyword evidence="2" id="KW-0805">Transcription regulation</keyword>
<dbReference type="Gene3D" id="1.10.357.10">
    <property type="entry name" value="Tetracycline Repressor, domain 2"/>
    <property type="match status" value="1"/>
</dbReference>
<evidence type="ECO:0000313" key="8">
    <source>
        <dbReference type="Proteomes" id="UP000033393"/>
    </source>
</evidence>
<evidence type="ECO:0000256" key="2">
    <source>
        <dbReference type="ARBA" id="ARBA00023015"/>
    </source>
</evidence>
<dbReference type="Pfam" id="PF13977">
    <property type="entry name" value="TetR_C_6"/>
    <property type="match status" value="1"/>
</dbReference>
<feature type="DNA-binding region" description="H-T-H motif" evidence="5">
    <location>
        <begin position="31"/>
        <end position="50"/>
    </location>
</feature>
<dbReference type="InterPro" id="IPR009057">
    <property type="entry name" value="Homeodomain-like_sf"/>
</dbReference>
<evidence type="ECO:0000256" key="1">
    <source>
        <dbReference type="ARBA" id="ARBA00022491"/>
    </source>
</evidence>
<dbReference type="PROSITE" id="PS50977">
    <property type="entry name" value="HTH_TETR_2"/>
    <property type="match status" value="1"/>
</dbReference>
<feature type="domain" description="HTH tetR-type" evidence="6">
    <location>
        <begin position="8"/>
        <end position="68"/>
    </location>
</feature>
<keyword evidence="4" id="KW-0804">Transcription</keyword>
<dbReference type="SUPFAM" id="SSF46689">
    <property type="entry name" value="Homeodomain-like"/>
    <property type="match status" value="1"/>
</dbReference>
<dbReference type="InterPro" id="IPR036271">
    <property type="entry name" value="Tet_transcr_reg_TetR-rel_C_sf"/>
</dbReference>
<organism evidence="7 8">
    <name type="scientific">Lentzea aerocolonigenes</name>
    <name type="common">Lechevalieria aerocolonigenes</name>
    <name type="synonym">Saccharothrix aerocolonigenes</name>
    <dbReference type="NCBI Taxonomy" id="68170"/>
    <lineage>
        <taxon>Bacteria</taxon>
        <taxon>Bacillati</taxon>
        <taxon>Actinomycetota</taxon>
        <taxon>Actinomycetes</taxon>
        <taxon>Pseudonocardiales</taxon>
        <taxon>Pseudonocardiaceae</taxon>
        <taxon>Lentzea</taxon>
    </lineage>
</organism>
<dbReference type="PANTHER" id="PTHR30055:SF234">
    <property type="entry name" value="HTH-TYPE TRANSCRIPTIONAL REGULATOR BETI"/>
    <property type="match status" value="1"/>
</dbReference>
<name>A0A0F0GWQ0_LENAE</name>
<comment type="caution">
    <text evidence="7">The sequence shown here is derived from an EMBL/GenBank/DDBJ whole genome shotgun (WGS) entry which is preliminary data.</text>
</comment>
<dbReference type="Proteomes" id="UP000033393">
    <property type="component" value="Unassembled WGS sequence"/>
</dbReference>
<reference evidence="7 8" key="1">
    <citation type="submission" date="2015-02" db="EMBL/GenBank/DDBJ databases">
        <authorList>
            <person name="Ju K.-S."/>
            <person name="Doroghazi J.R."/>
            <person name="Metcalf W."/>
        </authorList>
    </citation>
    <scope>NUCLEOTIDE SEQUENCE [LARGE SCALE GENOMIC DNA]</scope>
    <source>
        <strain evidence="7 8">NRRL B-16140</strain>
    </source>
</reference>
<dbReference type="PANTHER" id="PTHR30055">
    <property type="entry name" value="HTH-TYPE TRANSCRIPTIONAL REGULATOR RUTR"/>
    <property type="match status" value="1"/>
</dbReference>
<dbReference type="GO" id="GO:0003700">
    <property type="term" value="F:DNA-binding transcription factor activity"/>
    <property type="evidence" value="ECO:0007669"/>
    <property type="project" value="TreeGrafter"/>
</dbReference>
<dbReference type="SUPFAM" id="SSF48498">
    <property type="entry name" value="Tetracyclin repressor-like, C-terminal domain"/>
    <property type="match status" value="1"/>
</dbReference>
<proteinExistence type="predicted"/>
<sequence>MPKQVDHDERRRQIGDAVCRVMATRGLDAVSLRHVAAEAGVSMGRVQHYFATKDEMLLFAFNQISARVGDRIGAVHSADPRTYLRTLLLELLPLSAAARLEAPVLAAFLAQAVVEPRLAAPLREGAPQMVAFVADLITQVRPGGDAEQDAMALLAFVDGLMMQMLIGQVSAEVAVELVDHQLCRVFVAAS</sequence>
<gene>
    <name evidence="7" type="ORF">UK23_24655</name>
</gene>
<dbReference type="InterPro" id="IPR039538">
    <property type="entry name" value="BetI_C"/>
</dbReference>
<evidence type="ECO:0000256" key="4">
    <source>
        <dbReference type="ARBA" id="ARBA00023163"/>
    </source>
</evidence>
<dbReference type="GO" id="GO:0000976">
    <property type="term" value="F:transcription cis-regulatory region binding"/>
    <property type="evidence" value="ECO:0007669"/>
    <property type="project" value="TreeGrafter"/>
</dbReference>
<accession>A0A0F0GWQ0</accession>
<evidence type="ECO:0000313" key="7">
    <source>
        <dbReference type="EMBL" id="KJK45868.1"/>
    </source>
</evidence>